<dbReference type="RefSeq" id="WP_165378950.1">
    <property type="nucleotide sequence ID" value="NZ_CP017786.1"/>
</dbReference>
<protein>
    <recommendedName>
        <fullName evidence="3">Phage protein</fullName>
    </recommendedName>
</protein>
<name>A0ABT4EXL8_9BACI</name>
<reference evidence="1 2" key="1">
    <citation type="submission" date="2022-05" db="EMBL/GenBank/DDBJ databases">
        <title>Genome Sequencing of Bee-Associated Microbes.</title>
        <authorList>
            <person name="Dunlap C."/>
        </authorList>
    </citation>
    <scope>NUCLEOTIDE SEQUENCE [LARGE SCALE GENOMIC DNA]</scope>
    <source>
        <strain evidence="1 2">CBP-1093</strain>
    </source>
</reference>
<comment type="caution">
    <text evidence="1">The sequence shown here is derived from an EMBL/GenBank/DDBJ whole genome shotgun (WGS) entry which is preliminary data.</text>
</comment>
<evidence type="ECO:0000313" key="2">
    <source>
        <dbReference type="Proteomes" id="UP001527057"/>
    </source>
</evidence>
<accession>A0ABT4EXL8</accession>
<evidence type="ECO:0000313" key="1">
    <source>
        <dbReference type="EMBL" id="MCY9574550.1"/>
    </source>
</evidence>
<sequence length="50" mass="5661">MNINKLRSFLYKTSKYLGDVNAVQKGTIGKRIMRRAAGKASGKLMKKIFK</sequence>
<keyword evidence="2" id="KW-1185">Reference proteome</keyword>
<organism evidence="1 2">
    <name type="scientific">Bacillus xiamenensis</name>
    <dbReference type="NCBI Taxonomy" id="1178537"/>
    <lineage>
        <taxon>Bacteria</taxon>
        <taxon>Bacillati</taxon>
        <taxon>Bacillota</taxon>
        <taxon>Bacilli</taxon>
        <taxon>Bacillales</taxon>
        <taxon>Bacillaceae</taxon>
        <taxon>Bacillus</taxon>
    </lineage>
</organism>
<dbReference type="EMBL" id="JAMDMH010000005">
    <property type="protein sequence ID" value="MCY9574550.1"/>
    <property type="molecule type" value="Genomic_DNA"/>
</dbReference>
<gene>
    <name evidence="1" type="ORF">M5W27_01705</name>
</gene>
<proteinExistence type="predicted"/>
<dbReference type="Proteomes" id="UP001527057">
    <property type="component" value="Unassembled WGS sequence"/>
</dbReference>
<evidence type="ECO:0008006" key="3">
    <source>
        <dbReference type="Google" id="ProtNLM"/>
    </source>
</evidence>